<dbReference type="GO" id="GO:0016757">
    <property type="term" value="F:glycosyltransferase activity"/>
    <property type="evidence" value="ECO:0007669"/>
    <property type="project" value="InterPro"/>
</dbReference>
<dbReference type="HOGENOM" id="CLU_009583_27_0_0"/>
<feature type="domain" description="Glycosyl transferase family 1" evidence="2">
    <location>
        <begin position="176"/>
        <end position="333"/>
    </location>
</feature>
<dbReference type="eggNOG" id="COG0438">
    <property type="taxonomic scope" value="Bacteria"/>
</dbReference>
<dbReference type="InterPro" id="IPR001296">
    <property type="entry name" value="Glyco_trans_1"/>
</dbReference>
<dbReference type="InParanoid" id="D4H5V1"/>
<protein>
    <submittedName>
        <fullName evidence="4">Glycosyl transferase group 1</fullName>
    </submittedName>
</protein>
<dbReference type="PaxDb" id="522772-Dacet_2791"/>
<dbReference type="PANTHER" id="PTHR46401:SF2">
    <property type="entry name" value="GLYCOSYLTRANSFERASE WBBK-RELATED"/>
    <property type="match status" value="1"/>
</dbReference>
<evidence type="ECO:0000256" key="1">
    <source>
        <dbReference type="ARBA" id="ARBA00022679"/>
    </source>
</evidence>
<dbReference type="Proteomes" id="UP000002012">
    <property type="component" value="Chromosome"/>
</dbReference>
<reference evidence="4 5" key="1">
    <citation type="journal article" date="2010" name="Stand. Genomic Sci.">
        <title>Complete genome sequence of Denitrovibrio acetiphilus type strain (N2460).</title>
        <authorList>
            <person name="Kiss H."/>
            <person name="Lang E."/>
            <person name="Lapidus A."/>
            <person name="Copeland A."/>
            <person name="Nolan M."/>
            <person name="Glavina Del Rio T."/>
            <person name="Chen F."/>
            <person name="Lucas S."/>
            <person name="Tice H."/>
            <person name="Cheng J.F."/>
            <person name="Han C."/>
            <person name="Goodwin L."/>
            <person name="Pitluck S."/>
            <person name="Liolios K."/>
            <person name="Pati A."/>
            <person name="Ivanova N."/>
            <person name="Mavromatis K."/>
            <person name="Chen A."/>
            <person name="Palaniappan K."/>
            <person name="Land M."/>
            <person name="Hauser L."/>
            <person name="Chang Y.J."/>
            <person name="Jeffries C.D."/>
            <person name="Detter J.C."/>
            <person name="Brettin T."/>
            <person name="Spring S."/>
            <person name="Rohde M."/>
            <person name="Goker M."/>
            <person name="Woyke T."/>
            <person name="Bristow J."/>
            <person name="Eisen J.A."/>
            <person name="Markowitz V."/>
            <person name="Hugenholtz P."/>
            <person name="Kyrpides N.C."/>
            <person name="Klenk H.P."/>
        </authorList>
    </citation>
    <scope>NUCLEOTIDE SEQUENCE [LARGE SCALE GENOMIC DNA]</scope>
    <source>
        <strain evidence="5">DSM 12809 / NBRC 114555 / N2460</strain>
    </source>
</reference>
<keyword evidence="5" id="KW-1185">Reference proteome</keyword>
<dbReference type="STRING" id="522772.Dacet_2791"/>
<dbReference type="SUPFAM" id="SSF53756">
    <property type="entry name" value="UDP-Glycosyltransferase/glycogen phosphorylase"/>
    <property type="match status" value="1"/>
</dbReference>
<evidence type="ECO:0000259" key="2">
    <source>
        <dbReference type="Pfam" id="PF00534"/>
    </source>
</evidence>
<dbReference type="KEGG" id="dap:Dacet_2791"/>
<proteinExistence type="predicted"/>
<sequence>MKLCYDNIIYYLQNSGGISKYWYELTNRLITTEDISFIEYDKSCNNFFRNELNIPIGSVKYDKVRILKFARYLPVFNPIEKDCLFHSSYYRVPLDNKVKTIVTIHDFTYEYFFSGLRKQVHSWQKRKAIKRADRIICISKSTKQDLLMFYPDIDPDSIDVVYNGVNKEFSPISFEKEELKKAFGLNADVEYAVFVGSRSFYKNYNIAVEASALAGLGLIIVGGGSFSSAEKDLTERYLKGKYLHIDKAVSTDILNKIYNLSYCLLYPSSYEGFGIPAAEAINAECIPIVLNKSSLPEVVDDAGLLCDAPTAHCFAEKIGLLADNNNKVQILSKCHQQRNRFSWDKCCSETIKSYSRVYL</sequence>
<evidence type="ECO:0000313" key="5">
    <source>
        <dbReference type="Proteomes" id="UP000002012"/>
    </source>
</evidence>
<accession>D4H5V1</accession>
<dbReference type="PANTHER" id="PTHR46401">
    <property type="entry name" value="GLYCOSYLTRANSFERASE WBBK-RELATED"/>
    <property type="match status" value="1"/>
</dbReference>
<feature type="domain" description="Glycosyltransferase subfamily 4-like N-terminal" evidence="3">
    <location>
        <begin position="86"/>
        <end position="168"/>
    </location>
</feature>
<dbReference type="GO" id="GO:0009103">
    <property type="term" value="P:lipopolysaccharide biosynthetic process"/>
    <property type="evidence" value="ECO:0007669"/>
    <property type="project" value="TreeGrafter"/>
</dbReference>
<name>D4H5V1_DENA2</name>
<evidence type="ECO:0000313" key="4">
    <source>
        <dbReference type="EMBL" id="ADD69542.1"/>
    </source>
</evidence>
<dbReference type="Pfam" id="PF13439">
    <property type="entry name" value="Glyco_transf_4"/>
    <property type="match status" value="1"/>
</dbReference>
<dbReference type="OrthoDB" id="9767517at2"/>
<dbReference type="RefSeq" id="WP_013012033.1">
    <property type="nucleotide sequence ID" value="NC_013943.1"/>
</dbReference>
<dbReference type="Pfam" id="PF00534">
    <property type="entry name" value="Glycos_transf_1"/>
    <property type="match status" value="1"/>
</dbReference>
<gene>
    <name evidence="4" type="ordered locus">Dacet_2791</name>
</gene>
<dbReference type="EMBL" id="CP001968">
    <property type="protein sequence ID" value="ADD69542.1"/>
    <property type="molecule type" value="Genomic_DNA"/>
</dbReference>
<dbReference type="InterPro" id="IPR028098">
    <property type="entry name" value="Glyco_trans_4-like_N"/>
</dbReference>
<dbReference type="CDD" id="cd03809">
    <property type="entry name" value="GT4_MtfB-like"/>
    <property type="match status" value="1"/>
</dbReference>
<dbReference type="CAZy" id="GT4">
    <property type="family name" value="Glycosyltransferase Family 4"/>
</dbReference>
<keyword evidence="1 4" id="KW-0808">Transferase</keyword>
<evidence type="ECO:0000259" key="3">
    <source>
        <dbReference type="Pfam" id="PF13439"/>
    </source>
</evidence>
<dbReference type="AlphaFoldDB" id="D4H5V1"/>
<dbReference type="Gene3D" id="3.40.50.2000">
    <property type="entry name" value="Glycogen Phosphorylase B"/>
    <property type="match status" value="2"/>
</dbReference>
<organism evidence="4 5">
    <name type="scientific">Denitrovibrio acetiphilus (strain DSM 12809 / NBRC 114555 / N2460)</name>
    <dbReference type="NCBI Taxonomy" id="522772"/>
    <lineage>
        <taxon>Bacteria</taxon>
        <taxon>Pseudomonadati</taxon>
        <taxon>Deferribacterota</taxon>
        <taxon>Deferribacteres</taxon>
        <taxon>Deferribacterales</taxon>
        <taxon>Geovibrionaceae</taxon>
        <taxon>Denitrovibrio</taxon>
    </lineage>
</organism>